<dbReference type="Gramene" id="Pp3c14_3110V3.1">
    <property type="protein sequence ID" value="Pp3c14_3110V3.1"/>
    <property type="gene ID" value="Pp3c14_3110"/>
</dbReference>
<evidence type="ECO:0000313" key="1">
    <source>
        <dbReference type="EMBL" id="PNR40530.1"/>
    </source>
</evidence>
<reference evidence="2" key="3">
    <citation type="submission" date="2020-12" db="UniProtKB">
        <authorList>
            <consortium name="EnsemblPlants"/>
        </authorList>
    </citation>
    <scope>IDENTIFICATION</scope>
</reference>
<dbReference type="EnsemblPlants" id="Pp3c14_3110V3.1">
    <property type="protein sequence ID" value="Pp3c14_3110V3.1"/>
    <property type="gene ID" value="Pp3c14_3110"/>
</dbReference>
<proteinExistence type="predicted"/>
<reference evidence="1 3" key="1">
    <citation type="journal article" date="2008" name="Science">
        <title>The Physcomitrella genome reveals evolutionary insights into the conquest of land by plants.</title>
        <authorList>
            <person name="Rensing S."/>
            <person name="Lang D."/>
            <person name="Zimmer A."/>
            <person name="Terry A."/>
            <person name="Salamov A."/>
            <person name="Shapiro H."/>
            <person name="Nishiyama T."/>
            <person name="Perroud P.-F."/>
            <person name="Lindquist E."/>
            <person name="Kamisugi Y."/>
            <person name="Tanahashi T."/>
            <person name="Sakakibara K."/>
            <person name="Fujita T."/>
            <person name="Oishi K."/>
            <person name="Shin-I T."/>
            <person name="Kuroki Y."/>
            <person name="Toyoda A."/>
            <person name="Suzuki Y."/>
            <person name="Hashimoto A."/>
            <person name="Yamaguchi K."/>
            <person name="Sugano A."/>
            <person name="Kohara Y."/>
            <person name="Fujiyama A."/>
            <person name="Anterola A."/>
            <person name="Aoki S."/>
            <person name="Ashton N."/>
            <person name="Barbazuk W.B."/>
            <person name="Barker E."/>
            <person name="Bennetzen J."/>
            <person name="Bezanilla M."/>
            <person name="Blankenship R."/>
            <person name="Cho S.H."/>
            <person name="Dutcher S."/>
            <person name="Estelle M."/>
            <person name="Fawcett J.A."/>
            <person name="Gundlach H."/>
            <person name="Hanada K."/>
            <person name="Heyl A."/>
            <person name="Hicks K.A."/>
            <person name="Hugh J."/>
            <person name="Lohr M."/>
            <person name="Mayer K."/>
            <person name="Melkozernov A."/>
            <person name="Murata T."/>
            <person name="Nelson D."/>
            <person name="Pils B."/>
            <person name="Prigge M."/>
            <person name="Reiss B."/>
            <person name="Renner T."/>
            <person name="Rombauts S."/>
            <person name="Rushton P."/>
            <person name="Sanderfoot A."/>
            <person name="Schween G."/>
            <person name="Shiu S.-H."/>
            <person name="Stueber K."/>
            <person name="Theodoulou F.L."/>
            <person name="Tu H."/>
            <person name="Van de Peer Y."/>
            <person name="Verrier P.J."/>
            <person name="Waters E."/>
            <person name="Wood A."/>
            <person name="Yang L."/>
            <person name="Cove D."/>
            <person name="Cuming A."/>
            <person name="Hasebe M."/>
            <person name="Lucas S."/>
            <person name="Mishler D.B."/>
            <person name="Reski R."/>
            <person name="Grigoriev I."/>
            <person name="Quatrano R.S."/>
            <person name="Boore J.L."/>
        </authorList>
    </citation>
    <scope>NUCLEOTIDE SEQUENCE [LARGE SCALE GENOMIC DNA]</scope>
    <source>
        <strain evidence="2 3">cv. Gransden 2004</strain>
    </source>
</reference>
<evidence type="ECO:0000313" key="3">
    <source>
        <dbReference type="Proteomes" id="UP000006727"/>
    </source>
</evidence>
<reference evidence="1 3" key="2">
    <citation type="journal article" date="2018" name="Plant J.">
        <title>The Physcomitrella patens chromosome-scale assembly reveals moss genome structure and evolution.</title>
        <authorList>
            <person name="Lang D."/>
            <person name="Ullrich K.K."/>
            <person name="Murat F."/>
            <person name="Fuchs J."/>
            <person name="Jenkins J."/>
            <person name="Haas F.B."/>
            <person name="Piednoel M."/>
            <person name="Gundlach H."/>
            <person name="Van Bel M."/>
            <person name="Meyberg R."/>
            <person name="Vives C."/>
            <person name="Morata J."/>
            <person name="Symeonidi A."/>
            <person name="Hiss M."/>
            <person name="Muchero W."/>
            <person name="Kamisugi Y."/>
            <person name="Saleh O."/>
            <person name="Blanc G."/>
            <person name="Decker E.L."/>
            <person name="van Gessel N."/>
            <person name="Grimwood J."/>
            <person name="Hayes R.D."/>
            <person name="Graham S.W."/>
            <person name="Gunter L.E."/>
            <person name="McDaniel S.F."/>
            <person name="Hoernstein S.N.W."/>
            <person name="Larsson A."/>
            <person name="Li F.W."/>
            <person name="Perroud P.F."/>
            <person name="Phillips J."/>
            <person name="Ranjan P."/>
            <person name="Rokshar D.S."/>
            <person name="Rothfels C.J."/>
            <person name="Schneider L."/>
            <person name="Shu S."/>
            <person name="Stevenson D.W."/>
            <person name="Thummler F."/>
            <person name="Tillich M."/>
            <person name="Villarreal Aguilar J.C."/>
            <person name="Widiez T."/>
            <person name="Wong G.K."/>
            <person name="Wymore A."/>
            <person name="Zhang Y."/>
            <person name="Zimmer A.D."/>
            <person name="Quatrano R.S."/>
            <person name="Mayer K.F.X."/>
            <person name="Goodstein D."/>
            <person name="Casacuberta J.M."/>
            <person name="Vandepoele K."/>
            <person name="Reski R."/>
            <person name="Cuming A.C."/>
            <person name="Tuskan G.A."/>
            <person name="Maumus F."/>
            <person name="Salse J."/>
            <person name="Schmutz J."/>
            <person name="Rensing S.A."/>
        </authorList>
    </citation>
    <scope>NUCLEOTIDE SEQUENCE [LARGE SCALE GENOMIC DNA]</scope>
    <source>
        <strain evidence="2 3">cv. Gransden 2004</strain>
    </source>
</reference>
<gene>
    <name evidence="1" type="ORF">PHYPA_017932</name>
</gene>
<evidence type="ECO:0000313" key="2">
    <source>
        <dbReference type="EnsemblPlants" id="Pp3c14_3110V3.1"/>
    </source>
</evidence>
<organism evidence="1">
    <name type="scientific">Physcomitrium patens</name>
    <name type="common">Spreading-leaved earth moss</name>
    <name type="synonym">Physcomitrella patens</name>
    <dbReference type="NCBI Taxonomy" id="3218"/>
    <lineage>
        <taxon>Eukaryota</taxon>
        <taxon>Viridiplantae</taxon>
        <taxon>Streptophyta</taxon>
        <taxon>Embryophyta</taxon>
        <taxon>Bryophyta</taxon>
        <taxon>Bryophytina</taxon>
        <taxon>Bryopsida</taxon>
        <taxon>Funariidae</taxon>
        <taxon>Funariales</taxon>
        <taxon>Funariaceae</taxon>
        <taxon>Physcomitrium</taxon>
    </lineage>
</organism>
<dbReference type="PaxDb" id="3218-PP1S126_11V6.1"/>
<name>A0A2K1JG61_PHYPA</name>
<keyword evidence="3" id="KW-1185">Reference proteome</keyword>
<protein>
    <submittedName>
        <fullName evidence="1 2">Uncharacterized protein</fullName>
    </submittedName>
</protein>
<dbReference type="AlphaFoldDB" id="A0A2K1JG61"/>
<sequence length="95" mass="10848">MESFYIFKSGFGFVQARCLTRSTSWFKVAKTRHVIEAVEKTSFKDLLKSEHVSVSRTTRLFQARQSVRIYFESSANEPCLKYADLSSDSSCTCSV</sequence>
<dbReference type="EMBL" id="ABEU02000014">
    <property type="protein sequence ID" value="PNR40530.1"/>
    <property type="molecule type" value="Genomic_DNA"/>
</dbReference>
<accession>A0A2K1JG61</accession>
<dbReference type="Proteomes" id="UP000006727">
    <property type="component" value="Chromosome 14"/>
</dbReference>